<sequence>MLWNAKSSRIMQEGVKPFGGGPYLGFDFVQLIPFPSLECPFSTINAHLTPVNWSTRTIPLTLTYALQLCHHPPPLFSVQLMEWTTSTALTQTFDFYYSELILGHETKLRINFIHILHEIHIGVYDICS</sequence>
<evidence type="ECO:0000313" key="2">
    <source>
        <dbReference type="Proteomes" id="UP000026915"/>
    </source>
</evidence>
<dbReference type="Proteomes" id="UP000026915">
    <property type="component" value="Chromosome 2"/>
</dbReference>
<dbReference type="EMBL" id="CM001880">
    <property type="protein sequence ID" value="EOX98746.1"/>
    <property type="molecule type" value="Genomic_DNA"/>
</dbReference>
<proteinExistence type="predicted"/>
<reference evidence="1 2" key="1">
    <citation type="journal article" date="2013" name="Genome Biol.">
        <title>The genome sequence of the most widely cultivated cacao type and its use to identify candidate genes regulating pod color.</title>
        <authorList>
            <person name="Motamayor J.C."/>
            <person name="Mockaitis K."/>
            <person name="Schmutz J."/>
            <person name="Haiminen N."/>
            <person name="Iii D.L."/>
            <person name="Cornejo O."/>
            <person name="Findley S.D."/>
            <person name="Zheng P."/>
            <person name="Utro F."/>
            <person name="Royaert S."/>
            <person name="Saski C."/>
            <person name="Jenkins J."/>
            <person name="Podicheti R."/>
            <person name="Zhao M."/>
            <person name="Scheffler B.E."/>
            <person name="Stack J.C."/>
            <person name="Feltus F.A."/>
            <person name="Mustiga G.M."/>
            <person name="Amores F."/>
            <person name="Phillips W."/>
            <person name="Marelli J.P."/>
            <person name="May G.D."/>
            <person name="Shapiro H."/>
            <person name="Ma J."/>
            <person name="Bustamante C.D."/>
            <person name="Schnell R.J."/>
            <person name="Main D."/>
            <person name="Gilbert D."/>
            <person name="Parida L."/>
            <person name="Kuhn D.N."/>
        </authorList>
    </citation>
    <scope>NUCLEOTIDE SEQUENCE [LARGE SCALE GENOMIC DNA]</scope>
    <source>
        <strain evidence="2">cv. Matina 1-6</strain>
    </source>
</reference>
<organism evidence="1 2">
    <name type="scientific">Theobroma cacao</name>
    <name type="common">Cacao</name>
    <name type="synonym">Cocoa</name>
    <dbReference type="NCBI Taxonomy" id="3641"/>
    <lineage>
        <taxon>Eukaryota</taxon>
        <taxon>Viridiplantae</taxon>
        <taxon>Streptophyta</taxon>
        <taxon>Embryophyta</taxon>
        <taxon>Tracheophyta</taxon>
        <taxon>Spermatophyta</taxon>
        <taxon>Magnoliopsida</taxon>
        <taxon>eudicotyledons</taxon>
        <taxon>Gunneridae</taxon>
        <taxon>Pentapetalae</taxon>
        <taxon>rosids</taxon>
        <taxon>malvids</taxon>
        <taxon>Malvales</taxon>
        <taxon>Malvaceae</taxon>
        <taxon>Byttnerioideae</taxon>
        <taxon>Theobroma</taxon>
    </lineage>
</organism>
<protein>
    <submittedName>
        <fullName evidence="1">Uncharacterized protein</fullName>
    </submittedName>
</protein>
<dbReference type="AlphaFoldDB" id="A0A061E341"/>
<dbReference type="HOGENOM" id="CLU_1963559_0_0_1"/>
<dbReference type="Gramene" id="EOX98746">
    <property type="protein sequence ID" value="EOX98746"/>
    <property type="gene ID" value="TCM_007437"/>
</dbReference>
<keyword evidence="2" id="KW-1185">Reference proteome</keyword>
<accession>A0A061E341</accession>
<gene>
    <name evidence="1" type="ORF">TCM_007437</name>
</gene>
<dbReference type="InParanoid" id="A0A061E341"/>
<name>A0A061E341_THECC</name>
<evidence type="ECO:0000313" key="1">
    <source>
        <dbReference type="EMBL" id="EOX98746.1"/>
    </source>
</evidence>